<evidence type="ECO:0000256" key="6">
    <source>
        <dbReference type="ARBA" id="ARBA00022679"/>
    </source>
</evidence>
<dbReference type="CDD" id="cd00082">
    <property type="entry name" value="HisKA"/>
    <property type="match status" value="1"/>
</dbReference>
<dbReference type="SMART" id="SM00304">
    <property type="entry name" value="HAMP"/>
    <property type="match status" value="1"/>
</dbReference>
<keyword evidence="8 14" id="KW-0418">Kinase</keyword>
<protein>
    <recommendedName>
        <fullName evidence="3">histidine kinase</fullName>
        <ecNumber evidence="3">2.7.13.3</ecNumber>
    </recommendedName>
</protein>
<dbReference type="SUPFAM" id="SSF47384">
    <property type="entry name" value="Homodimeric domain of signal transducing histidine kinase"/>
    <property type="match status" value="1"/>
</dbReference>
<evidence type="ECO:0000256" key="5">
    <source>
        <dbReference type="ARBA" id="ARBA00022553"/>
    </source>
</evidence>
<dbReference type="PRINTS" id="PR00344">
    <property type="entry name" value="BCTRLSENSOR"/>
</dbReference>
<dbReference type="SUPFAM" id="SSF55874">
    <property type="entry name" value="ATPase domain of HSP90 chaperone/DNA topoisomerase II/histidine kinase"/>
    <property type="match status" value="1"/>
</dbReference>
<dbReference type="Gene3D" id="3.30.565.10">
    <property type="entry name" value="Histidine kinase-like ATPase, C-terminal domain"/>
    <property type="match status" value="1"/>
</dbReference>
<keyword evidence="15" id="KW-1185">Reference proteome</keyword>
<evidence type="ECO:0000256" key="11">
    <source>
        <dbReference type="SAM" id="Phobius"/>
    </source>
</evidence>
<dbReference type="InterPro" id="IPR003661">
    <property type="entry name" value="HisK_dim/P_dom"/>
</dbReference>
<evidence type="ECO:0000313" key="15">
    <source>
        <dbReference type="Proteomes" id="UP000189177"/>
    </source>
</evidence>
<keyword evidence="7 11" id="KW-0812">Transmembrane</keyword>
<dbReference type="Gene3D" id="6.10.340.10">
    <property type="match status" value="1"/>
</dbReference>
<feature type="coiled-coil region" evidence="10">
    <location>
        <begin position="231"/>
        <end position="265"/>
    </location>
</feature>
<comment type="subcellular location">
    <subcellularLocation>
        <location evidence="2">Cell membrane</location>
        <topology evidence="2">Multi-pass membrane protein</topology>
    </subcellularLocation>
</comment>
<dbReference type="InterPro" id="IPR003594">
    <property type="entry name" value="HATPase_dom"/>
</dbReference>
<dbReference type="PROSITE" id="PS50109">
    <property type="entry name" value="HIS_KIN"/>
    <property type="match status" value="1"/>
</dbReference>
<dbReference type="PROSITE" id="PS50885">
    <property type="entry name" value="HAMP"/>
    <property type="match status" value="1"/>
</dbReference>
<dbReference type="Pfam" id="PF02518">
    <property type="entry name" value="HATPase_c"/>
    <property type="match status" value="1"/>
</dbReference>
<keyword evidence="11" id="KW-0472">Membrane</keyword>
<dbReference type="Pfam" id="PF00512">
    <property type="entry name" value="HisKA"/>
    <property type="match status" value="1"/>
</dbReference>
<keyword evidence="5" id="KW-0597">Phosphoprotein</keyword>
<reference evidence="14 15" key="1">
    <citation type="submission" date="2017-02" db="EMBL/GenBank/DDBJ databases">
        <title>Genomic diversity within the haloalkaliphilic genus Thioalkalivibrio.</title>
        <authorList>
            <person name="Ahn A.-C."/>
            <person name="Meier-Kolthoff J."/>
            <person name="Overmars L."/>
            <person name="Richter M."/>
            <person name="Woyke T."/>
            <person name="Sorokin D.Y."/>
            <person name="Muyzer G."/>
        </authorList>
    </citation>
    <scope>NUCLEOTIDE SEQUENCE [LARGE SCALE GENOMIC DNA]</scope>
    <source>
        <strain evidence="14 15">HL17</strain>
    </source>
</reference>
<dbReference type="SMART" id="SM00387">
    <property type="entry name" value="HATPase_c"/>
    <property type="match status" value="1"/>
</dbReference>
<dbReference type="EMBL" id="MUZR01000021">
    <property type="protein sequence ID" value="OOC10218.1"/>
    <property type="molecule type" value="Genomic_DNA"/>
</dbReference>
<feature type="domain" description="Histidine kinase" evidence="12">
    <location>
        <begin position="274"/>
        <end position="483"/>
    </location>
</feature>
<dbReference type="CDD" id="cd18773">
    <property type="entry name" value="PDC1_HK_sensor"/>
    <property type="match status" value="1"/>
</dbReference>
<dbReference type="OrthoDB" id="1931120at2"/>
<dbReference type="InterPro" id="IPR036890">
    <property type="entry name" value="HATPase_C_sf"/>
</dbReference>
<comment type="caution">
    <text evidence="14">The sequence shown here is derived from an EMBL/GenBank/DDBJ whole genome shotgun (WGS) entry which is preliminary data.</text>
</comment>
<dbReference type="AlphaFoldDB" id="A0A1V2ZYM0"/>
<dbReference type="InterPro" id="IPR004358">
    <property type="entry name" value="Sig_transdc_His_kin-like_C"/>
</dbReference>
<dbReference type="InterPro" id="IPR003660">
    <property type="entry name" value="HAMP_dom"/>
</dbReference>
<dbReference type="Proteomes" id="UP000189177">
    <property type="component" value="Unassembled WGS sequence"/>
</dbReference>
<feature type="transmembrane region" description="Helical" evidence="11">
    <location>
        <begin position="168"/>
        <end position="189"/>
    </location>
</feature>
<sequence length="503" mass="54593">MTRRLNSLRNVVVMFILLPLLLLVGAVVALGLQEFQTQMEDRMQDDIELVARAIRLPVSTAIVEQDVAAVQESLDSLFQIDEVFGVYVYDARGELVATSGPPSPSLRHRGEAQAISETGTLGAFDEHRGREVFSFFLPLADHAGRIVGLLQVTRDVSPFRAYVSQLRWQGAVLTGAVTVLFLALVLVGYHRAVGRHVERLTGVMHDIGEGVRGVRAPEAGPAELRHVAATMNGMLERREASEAALEAQRAEQRALEEKLRHSEKLAAIGQLAAGVAHELGTPLGIIAGRAQRAARRLAEDDPARKEMQELRAETERVETIVRQLLDFARRNPLQRRSVNLDELVRELVDRVRGRGHCPDVQFRLEGAPLQVEADRLRLGQALENLIENGGQAARSRVRITWGVEHGQVEVTVADDGPAAGGGIDPETAERLFEPFFTTKPAGKGTGLGLAVAQVAMEDHGGSIALDRSDPGETRFVIRFPRAADATGSAVRDGGDGTLPEAGA</sequence>
<dbReference type="PANTHER" id="PTHR43065:SF42">
    <property type="entry name" value="TWO-COMPONENT SENSOR PPRA"/>
    <property type="match status" value="1"/>
</dbReference>
<dbReference type="InterPro" id="IPR029151">
    <property type="entry name" value="Sensor-like_sf"/>
</dbReference>
<dbReference type="RefSeq" id="WP_077244178.1">
    <property type="nucleotide sequence ID" value="NZ_MUZR01000021.1"/>
</dbReference>
<evidence type="ECO:0000256" key="10">
    <source>
        <dbReference type="SAM" id="Coils"/>
    </source>
</evidence>
<keyword evidence="9 11" id="KW-1133">Transmembrane helix</keyword>
<dbReference type="InterPro" id="IPR005467">
    <property type="entry name" value="His_kinase_dom"/>
</dbReference>
<evidence type="ECO:0000256" key="4">
    <source>
        <dbReference type="ARBA" id="ARBA00022475"/>
    </source>
</evidence>
<feature type="domain" description="HAMP" evidence="13">
    <location>
        <begin position="191"/>
        <end position="243"/>
    </location>
</feature>
<dbReference type="GO" id="GO:0000155">
    <property type="term" value="F:phosphorelay sensor kinase activity"/>
    <property type="evidence" value="ECO:0007669"/>
    <property type="project" value="InterPro"/>
</dbReference>
<dbReference type="EC" id="2.7.13.3" evidence="3"/>
<keyword evidence="6" id="KW-0808">Transferase</keyword>
<dbReference type="CDD" id="cd06225">
    <property type="entry name" value="HAMP"/>
    <property type="match status" value="1"/>
</dbReference>
<proteinExistence type="predicted"/>
<gene>
    <name evidence="14" type="ORF">B1A74_06875</name>
</gene>
<evidence type="ECO:0000256" key="2">
    <source>
        <dbReference type="ARBA" id="ARBA00004651"/>
    </source>
</evidence>
<evidence type="ECO:0000259" key="12">
    <source>
        <dbReference type="PROSITE" id="PS50109"/>
    </source>
</evidence>
<dbReference type="Gene3D" id="1.10.287.130">
    <property type="match status" value="1"/>
</dbReference>
<dbReference type="SMART" id="SM00388">
    <property type="entry name" value="HisKA"/>
    <property type="match status" value="1"/>
</dbReference>
<evidence type="ECO:0000259" key="13">
    <source>
        <dbReference type="PROSITE" id="PS50885"/>
    </source>
</evidence>
<dbReference type="InterPro" id="IPR036097">
    <property type="entry name" value="HisK_dim/P_sf"/>
</dbReference>
<dbReference type="SUPFAM" id="SSF103190">
    <property type="entry name" value="Sensory domain-like"/>
    <property type="match status" value="1"/>
</dbReference>
<evidence type="ECO:0000256" key="9">
    <source>
        <dbReference type="ARBA" id="ARBA00022989"/>
    </source>
</evidence>
<comment type="catalytic activity">
    <reaction evidence="1">
        <text>ATP + protein L-histidine = ADP + protein N-phospho-L-histidine.</text>
        <dbReference type="EC" id="2.7.13.3"/>
    </reaction>
</comment>
<dbReference type="PANTHER" id="PTHR43065">
    <property type="entry name" value="SENSOR HISTIDINE KINASE"/>
    <property type="match status" value="1"/>
</dbReference>
<evidence type="ECO:0000256" key="8">
    <source>
        <dbReference type="ARBA" id="ARBA00022777"/>
    </source>
</evidence>
<organism evidence="14 15">
    <name type="scientific">Thioalkalivibrio halophilus</name>
    <dbReference type="NCBI Taxonomy" id="252474"/>
    <lineage>
        <taxon>Bacteria</taxon>
        <taxon>Pseudomonadati</taxon>
        <taxon>Pseudomonadota</taxon>
        <taxon>Gammaproteobacteria</taxon>
        <taxon>Chromatiales</taxon>
        <taxon>Ectothiorhodospiraceae</taxon>
        <taxon>Thioalkalivibrio</taxon>
    </lineage>
</organism>
<dbReference type="STRING" id="252474.B1A74_06875"/>
<evidence type="ECO:0000313" key="14">
    <source>
        <dbReference type="EMBL" id="OOC10218.1"/>
    </source>
</evidence>
<evidence type="ECO:0000256" key="3">
    <source>
        <dbReference type="ARBA" id="ARBA00012438"/>
    </source>
</evidence>
<keyword evidence="10" id="KW-0175">Coiled coil</keyword>
<accession>A0A1V2ZYM0</accession>
<evidence type="ECO:0000256" key="1">
    <source>
        <dbReference type="ARBA" id="ARBA00000085"/>
    </source>
</evidence>
<name>A0A1V2ZYM0_9GAMM</name>
<dbReference type="GO" id="GO:0005886">
    <property type="term" value="C:plasma membrane"/>
    <property type="evidence" value="ECO:0007669"/>
    <property type="project" value="UniProtKB-SubCell"/>
</dbReference>
<keyword evidence="4" id="KW-1003">Cell membrane</keyword>
<evidence type="ECO:0000256" key="7">
    <source>
        <dbReference type="ARBA" id="ARBA00022692"/>
    </source>
</evidence>
<dbReference type="Pfam" id="PF00672">
    <property type="entry name" value="HAMP"/>
    <property type="match status" value="1"/>
</dbReference>